<dbReference type="PANTHER" id="PTHR23517:SF2">
    <property type="entry name" value="MULTIDRUG RESISTANCE PROTEIN MDTH"/>
    <property type="match status" value="1"/>
</dbReference>
<keyword evidence="5 8" id="KW-1133">Transmembrane helix</keyword>
<keyword evidence="2" id="KW-0813">Transport</keyword>
<evidence type="ECO:0000256" key="7">
    <source>
        <dbReference type="SAM" id="MobiDB-lite"/>
    </source>
</evidence>
<evidence type="ECO:0000256" key="8">
    <source>
        <dbReference type="SAM" id="Phobius"/>
    </source>
</evidence>
<accession>A0ABW2GEY9</accession>
<evidence type="ECO:0000313" key="11">
    <source>
        <dbReference type="Proteomes" id="UP001596413"/>
    </source>
</evidence>
<evidence type="ECO:0000256" key="5">
    <source>
        <dbReference type="ARBA" id="ARBA00022989"/>
    </source>
</evidence>
<feature type="domain" description="Major facilitator superfamily (MFS) profile" evidence="9">
    <location>
        <begin position="45"/>
        <end position="435"/>
    </location>
</feature>
<feature type="transmembrane region" description="Helical" evidence="8">
    <location>
        <begin position="112"/>
        <end position="130"/>
    </location>
</feature>
<dbReference type="PROSITE" id="PS50850">
    <property type="entry name" value="MFS"/>
    <property type="match status" value="1"/>
</dbReference>
<dbReference type="InterPro" id="IPR020846">
    <property type="entry name" value="MFS_dom"/>
</dbReference>
<evidence type="ECO:0000256" key="2">
    <source>
        <dbReference type="ARBA" id="ARBA00022448"/>
    </source>
</evidence>
<feature type="region of interest" description="Disordered" evidence="7">
    <location>
        <begin position="1"/>
        <end position="30"/>
    </location>
</feature>
<evidence type="ECO:0000256" key="4">
    <source>
        <dbReference type="ARBA" id="ARBA00022692"/>
    </source>
</evidence>
<dbReference type="EMBL" id="JBHSZO010000010">
    <property type="protein sequence ID" value="MFC7218296.1"/>
    <property type="molecule type" value="Genomic_DNA"/>
</dbReference>
<feature type="transmembrane region" description="Helical" evidence="8">
    <location>
        <begin position="284"/>
        <end position="306"/>
    </location>
</feature>
<evidence type="ECO:0000256" key="1">
    <source>
        <dbReference type="ARBA" id="ARBA00004651"/>
    </source>
</evidence>
<dbReference type="RefSeq" id="WP_386413618.1">
    <property type="nucleotide sequence ID" value="NZ_JBHSZO010000010.1"/>
</dbReference>
<dbReference type="InterPro" id="IPR036259">
    <property type="entry name" value="MFS_trans_sf"/>
</dbReference>
<dbReference type="SUPFAM" id="SSF103473">
    <property type="entry name" value="MFS general substrate transporter"/>
    <property type="match status" value="1"/>
</dbReference>
<feature type="transmembrane region" description="Helical" evidence="8">
    <location>
        <begin position="249"/>
        <end position="272"/>
    </location>
</feature>
<feature type="transmembrane region" description="Helical" evidence="8">
    <location>
        <begin position="77"/>
        <end position="100"/>
    </location>
</feature>
<keyword evidence="4 8" id="KW-0812">Transmembrane</keyword>
<name>A0ABW2GEY9_9ACTN</name>
<comment type="caution">
    <text evidence="10">The sequence shown here is derived from an EMBL/GenBank/DDBJ whole genome shotgun (WGS) entry which is preliminary data.</text>
</comment>
<dbReference type="InterPro" id="IPR050171">
    <property type="entry name" value="MFS_Transporters"/>
</dbReference>
<evidence type="ECO:0000313" key="10">
    <source>
        <dbReference type="EMBL" id="MFC7218296.1"/>
    </source>
</evidence>
<proteinExistence type="predicted"/>
<gene>
    <name evidence="10" type="ORF">ACFQLX_08970</name>
</gene>
<comment type="subcellular location">
    <subcellularLocation>
        <location evidence="1">Cell membrane</location>
        <topology evidence="1">Multi-pass membrane protein</topology>
    </subcellularLocation>
</comment>
<keyword evidence="6 8" id="KW-0472">Membrane</keyword>
<reference evidence="11" key="1">
    <citation type="journal article" date="2019" name="Int. J. Syst. Evol. Microbiol.">
        <title>The Global Catalogue of Microorganisms (GCM) 10K type strain sequencing project: providing services to taxonomists for standard genome sequencing and annotation.</title>
        <authorList>
            <consortium name="The Broad Institute Genomics Platform"/>
            <consortium name="The Broad Institute Genome Sequencing Center for Infectious Disease"/>
            <person name="Wu L."/>
            <person name="Ma J."/>
        </authorList>
    </citation>
    <scope>NUCLEOTIDE SEQUENCE [LARGE SCALE GENOMIC DNA]</scope>
    <source>
        <strain evidence="11">CGMCC 1.13681</strain>
    </source>
</reference>
<dbReference type="Gene3D" id="1.20.1250.20">
    <property type="entry name" value="MFS general substrate transporter like domains"/>
    <property type="match status" value="1"/>
</dbReference>
<evidence type="ECO:0000256" key="6">
    <source>
        <dbReference type="ARBA" id="ARBA00023136"/>
    </source>
</evidence>
<dbReference type="Pfam" id="PF07690">
    <property type="entry name" value="MFS_1"/>
    <property type="match status" value="1"/>
</dbReference>
<evidence type="ECO:0000256" key="3">
    <source>
        <dbReference type="ARBA" id="ARBA00022475"/>
    </source>
</evidence>
<evidence type="ECO:0000259" key="9">
    <source>
        <dbReference type="PROSITE" id="PS50850"/>
    </source>
</evidence>
<dbReference type="InterPro" id="IPR011701">
    <property type="entry name" value="MFS"/>
</dbReference>
<feature type="transmembrane region" description="Helical" evidence="8">
    <location>
        <begin position="413"/>
        <end position="434"/>
    </location>
</feature>
<keyword evidence="11" id="KW-1185">Reference proteome</keyword>
<dbReference type="Proteomes" id="UP001596413">
    <property type="component" value="Unassembled WGS sequence"/>
</dbReference>
<feature type="transmembrane region" description="Helical" evidence="8">
    <location>
        <begin position="381"/>
        <end position="401"/>
    </location>
</feature>
<sequence>MPSAPPDTSPDSAPPPAPTAPPAPSTPIPGGEPPVLRGWWPLDPVLRQLALNTLLTRFGGGLLTAVNVLYFSQVMGLGVTAVGYGLTLNGVGSILSGIPAGRLCDKYGARRVYSAAYFVTGLGILSYLLVDSLAGFLLATTVVGIGWGVVHTANSTWMAVIIPAYARTESRAYLRMLTNVSMAVGTTLGGVALHLDSAPLFRALIAVNAVTLLIAPVLITRVPRDREAAAAERTEKAAKEDHWKAVRDLPFFCLTLVMGVFAMQFTLIEAGLPLWMAAYTNAPTWVYAAMMVLNCALVALFQIPASRLSFDARQAARVTRWAGFTMALACALWALAAGAGVWTAVLFIALGMLAQIATEVLQQGAGWTLGYALADRRSQGVYQGVYGSGFSAAHMLCPALFTGTVLAFGARGWLVLIVLFLAAGLAAPAVVRWAERQGGEWRGEPD</sequence>
<feature type="transmembrane region" description="Helical" evidence="8">
    <location>
        <begin position="136"/>
        <end position="160"/>
    </location>
</feature>
<feature type="transmembrane region" description="Helical" evidence="8">
    <location>
        <begin position="200"/>
        <end position="219"/>
    </location>
</feature>
<feature type="transmembrane region" description="Helical" evidence="8">
    <location>
        <begin position="172"/>
        <end position="194"/>
    </location>
</feature>
<organism evidence="10 11">
    <name type="scientific">Streptomyces polyrhachis</name>
    <dbReference type="NCBI Taxonomy" id="1282885"/>
    <lineage>
        <taxon>Bacteria</taxon>
        <taxon>Bacillati</taxon>
        <taxon>Actinomycetota</taxon>
        <taxon>Actinomycetes</taxon>
        <taxon>Kitasatosporales</taxon>
        <taxon>Streptomycetaceae</taxon>
        <taxon>Streptomyces</taxon>
    </lineage>
</organism>
<keyword evidence="3" id="KW-1003">Cell membrane</keyword>
<protein>
    <submittedName>
        <fullName evidence="10">MFS transporter</fullName>
    </submittedName>
</protein>
<dbReference type="PANTHER" id="PTHR23517">
    <property type="entry name" value="RESISTANCE PROTEIN MDTM, PUTATIVE-RELATED-RELATED"/>
    <property type="match status" value="1"/>
</dbReference>